<keyword evidence="1" id="KW-0732">Signal</keyword>
<sequence length="105" mass="11199">MTRIKKKAVAAAVGVLATAGLLVSAGPPAQAATNTVLFCVQNVSSGYLIFPSRYNWTTPVIPRGHCWSAYLDTGGLAEAILVYRDNVYSYATAWNSNVSAKAIYI</sequence>
<proteinExistence type="predicted"/>
<keyword evidence="3" id="KW-1185">Reference proteome</keyword>
<dbReference type="Proteomes" id="UP001235712">
    <property type="component" value="Unassembled WGS sequence"/>
</dbReference>
<evidence type="ECO:0008006" key="4">
    <source>
        <dbReference type="Google" id="ProtNLM"/>
    </source>
</evidence>
<feature type="chain" id="PRO_5045290717" description="Secreted protein" evidence="1">
    <location>
        <begin position="32"/>
        <end position="105"/>
    </location>
</feature>
<dbReference type="RefSeq" id="WP_307250310.1">
    <property type="nucleotide sequence ID" value="NZ_JAUSQZ010000001.1"/>
</dbReference>
<name>A0ABT9PE49_9ACTN</name>
<feature type="signal peptide" evidence="1">
    <location>
        <begin position="1"/>
        <end position="31"/>
    </location>
</feature>
<dbReference type="EMBL" id="JAUSQZ010000001">
    <property type="protein sequence ID" value="MDP9830980.1"/>
    <property type="molecule type" value="Genomic_DNA"/>
</dbReference>
<comment type="caution">
    <text evidence="2">The sequence shown here is derived from an EMBL/GenBank/DDBJ whole genome shotgun (WGS) entry which is preliminary data.</text>
</comment>
<organism evidence="2 3">
    <name type="scientific">Kineosporia succinea</name>
    <dbReference type="NCBI Taxonomy" id="84632"/>
    <lineage>
        <taxon>Bacteria</taxon>
        <taxon>Bacillati</taxon>
        <taxon>Actinomycetota</taxon>
        <taxon>Actinomycetes</taxon>
        <taxon>Kineosporiales</taxon>
        <taxon>Kineosporiaceae</taxon>
        <taxon>Kineosporia</taxon>
    </lineage>
</organism>
<reference evidence="2 3" key="1">
    <citation type="submission" date="2023-07" db="EMBL/GenBank/DDBJ databases">
        <title>Sequencing the genomes of 1000 actinobacteria strains.</title>
        <authorList>
            <person name="Klenk H.-P."/>
        </authorList>
    </citation>
    <scope>NUCLEOTIDE SEQUENCE [LARGE SCALE GENOMIC DNA]</scope>
    <source>
        <strain evidence="2 3">DSM 44388</strain>
    </source>
</reference>
<accession>A0ABT9PE49</accession>
<gene>
    <name evidence="2" type="ORF">J2S57_006729</name>
</gene>
<protein>
    <recommendedName>
        <fullName evidence="4">Secreted protein</fullName>
    </recommendedName>
</protein>
<evidence type="ECO:0000313" key="2">
    <source>
        <dbReference type="EMBL" id="MDP9830980.1"/>
    </source>
</evidence>
<evidence type="ECO:0000256" key="1">
    <source>
        <dbReference type="SAM" id="SignalP"/>
    </source>
</evidence>
<evidence type="ECO:0000313" key="3">
    <source>
        <dbReference type="Proteomes" id="UP001235712"/>
    </source>
</evidence>